<keyword evidence="3" id="KW-1185">Reference proteome</keyword>
<dbReference type="GO" id="GO:0004721">
    <property type="term" value="F:phosphoprotein phosphatase activity"/>
    <property type="evidence" value="ECO:0007669"/>
    <property type="project" value="InterPro"/>
</dbReference>
<dbReference type="PROSITE" id="PS50056">
    <property type="entry name" value="TYR_PHOSPHATASE_2"/>
    <property type="match status" value="1"/>
</dbReference>
<accession>A0A7W5AST8</accession>
<evidence type="ECO:0000313" key="3">
    <source>
        <dbReference type="Proteomes" id="UP000590749"/>
    </source>
</evidence>
<dbReference type="Proteomes" id="UP000590749">
    <property type="component" value="Unassembled WGS sequence"/>
</dbReference>
<dbReference type="Pfam" id="PF13350">
    <property type="entry name" value="Y_phosphatase3"/>
    <property type="match status" value="1"/>
</dbReference>
<dbReference type="InterPro" id="IPR026893">
    <property type="entry name" value="Tyr/Ser_Pase_IphP-type"/>
</dbReference>
<dbReference type="AlphaFoldDB" id="A0A7W5AST8"/>
<gene>
    <name evidence="2" type="ORF">FHR83_009098</name>
</gene>
<name>A0A7W5AST8_9ACTN</name>
<organism evidence="2 3">
    <name type="scientific">Actinoplanes campanulatus</name>
    <dbReference type="NCBI Taxonomy" id="113559"/>
    <lineage>
        <taxon>Bacteria</taxon>
        <taxon>Bacillati</taxon>
        <taxon>Actinomycetota</taxon>
        <taxon>Actinomycetes</taxon>
        <taxon>Micromonosporales</taxon>
        <taxon>Micromonosporaceae</taxon>
        <taxon>Actinoplanes</taxon>
    </lineage>
</organism>
<feature type="domain" description="Tyrosine specific protein phosphatases" evidence="1">
    <location>
        <begin position="44"/>
        <end position="106"/>
    </location>
</feature>
<sequence length="163" mass="17494">MTRPQGITVIRVPLDDNDDAAFWYSILDDDVDGTPLYYRPFLERKAARCVAAVTAVARAAPGGVVVHCGIGRDRTGLVSLLLLALAGVGAEAIIADYTVSEERLRRYFEADDDPVAARLALRGTTIAEALNELLGDVDVEACLLAAGLRPGDLTALRERLLTD</sequence>
<evidence type="ECO:0000313" key="2">
    <source>
        <dbReference type="EMBL" id="MBB3101369.1"/>
    </source>
</evidence>
<dbReference type="SUPFAM" id="SSF52799">
    <property type="entry name" value="(Phosphotyrosine protein) phosphatases II"/>
    <property type="match status" value="1"/>
</dbReference>
<dbReference type="EMBL" id="JACHXF010000037">
    <property type="protein sequence ID" value="MBB3101369.1"/>
    <property type="molecule type" value="Genomic_DNA"/>
</dbReference>
<proteinExistence type="predicted"/>
<dbReference type="InterPro" id="IPR016130">
    <property type="entry name" value="Tyr_Pase_AS"/>
</dbReference>
<reference evidence="2 3" key="1">
    <citation type="submission" date="2020-08" db="EMBL/GenBank/DDBJ databases">
        <title>Genomic Encyclopedia of Type Strains, Phase III (KMG-III): the genomes of soil and plant-associated and newly described type strains.</title>
        <authorList>
            <person name="Whitman W."/>
        </authorList>
    </citation>
    <scope>NUCLEOTIDE SEQUENCE [LARGE SCALE GENOMIC DNA]</scope>
    <source>
        <strain evidence="2 3">CECT 3287</strain>
    </source>
</reference>
<comment type="caution">
    <text evidence="2">The sequence shown here is derived from an EMBL/GenBank/DDBJ whole genome shotgun (WGS) entry which is preliminary data.</text>
</comment>
<dbReference type="PROSITE" id="PS00383">
    <property type="entry name" value="TYR_PHOSPHATASE_1"/>
    <property type="match status" value="1"/>
</dbReference>
<dbReference type="Gene3D" id="3.90.190.10">
    <property type="entry name" value="Protein tyrosine phosphatase superfamily"/>
    <property type="match status" value="1"/>
</dbReference>
<dbReference type="InterPro" id="IPR000387">
    <property type="entry name" value="Tyr_Pase_dom"/>
</dbReference>
<dbReference type="InterPro" id="IPR029021">
    <property type="entry name" value="Prot-tyrosine_phosphatase-like"/>
</dbReference>
<protein>
    <recommendedName>
        <fullName evidence="1">Tyrosine specific protein phosphatases domain-containing protein</fullName>
    </recommendedName>
</protein>
<evidence type="ECO:0000259" key="1">
    <source>
        <dbReference type="PROSITE" id="PS50056"/>
    </source>
</evidence>